<dbReference type="RefSeq" id="WP_394459113.1">
    <property type="nucleotide sequence ID" value="NZ_JBIGHZ010000002.1"/>
</dbReference>
<comment type="subcellular location">
    <subcellularLocation>
        <location evidence="1">Membrane</location>
        <topology evidence="1">Multi-pass membrane protein</topology>
    </subcellularLocation>
</comment>
<reference evidence="7 8" key="1">
    <citation type="submission" date="2024-08" db="EMBL/GenBank/DDBJ databases">
        <authorList>
            <person name="Lu H."/>
        </authorList>
    </citation>
    <scope>NUCLEOTIDE SEQUENCE [LARGE SCALE GENOMIC DNA]</scope>
    <source>
        <strain evidence="7 8">BYS180W</strain>
    </source>
</reference>
<feature type="transmembrane region" description="Helical" evidence="6">
    <location>
        <begin position="162"/>
        <end position="180"/>
    </location>
</feature>
<feature type="transmembrane region" description="Helical" evidence="6">
    <location>
        <begin position="472"/>
        <end position="493"/>
    </location>
</feature>
<evidence type="ECO:0000256" key="4">
    <source>
        <dbReference type="ARBA" id="ARBA00022989"/>
    </source>
</evidence>
<feature type="transmembrane region" description="Helical" evidence="6">
    <location>
        <begin position="232"/>
        <end position="254"/>
    </location>
</feature>
<accession>A0ABW7FTH0</accession>
<dbReference type="Gene3D" id="1.20.1250.20">
    <property type="entry name" value="MFS general substrate transporter like domains"/>
    <property type="match status" value="2"/>
</dbReference>
<feature type="transmembrane region" description="Helical" evidence="6">
    <location>
        <begin position="319"/>
        <end position="345"/>
    </location>
</feature>
<keyword evidence="2" id="KW-0813">Transport</keyword>
<proteinExistence type="predicted"/>
<feature type="transmembrane region" description="Helical" evidence="6">
    <location>
        <begin position="386"/>
        <end position="404"/>
    </location>
</feature>
<evidence type="ECO:0000256" key="5">
    <source>
        <dbReference type="ARBA" id="ARBA00023136"/>
    </source>
</evidence>
<dbReference type="InterPro" id="IPR004752">
    <property type="entry name" value="AmpG_permease/AT-1"/>
</dbReference>
<organism evidence="7 8">
    <name type="scientific">Roseateles rivi</name>
    <dbReference type="NCBI Taxonomy" id="3299028"/>
    <lineage>
        <taxon>Bacteria</taxon>
        <taxon>Pseudomonadati</taxon>
        <taxon>Pseudomonadota</taxon>
        <taxon>Betaproteobacteria</taxon>
        <taxon>Burkholderiales</taxon>
        <taxon>Sphaerotilaceae</taxon>
        <taxon>Roseateles</taxon>
    </lineage>
</organism>
<keyword evidence="4 6" id="KW-1133">Transmembrane helix</keyword>
<evidence type="ECO:0000256" key="6">
    <source>
        <dbReference type="SAM" id="Phobius"/>
    </source>
</evidence>
<evidence type="ECO:0000256" key="2">
    <source>
        <dbReference type="ARBA" id="ARBA00022448"/>
    </source>
</evidence>
<dbReference type="PANTHER" id="PTHR12778">
    <property type="entry name" value="SOLUTE CARRIER FAMILY 33 ACETYL-COA TRANSPORTER -RELATED"/>
    <property type="match status" value="1"/>
</dbReference>
<keyword evidence="8" id="KW-1185">Reference proteome</keyword>
<feature type="transmembrane region" description="Helical" evidence="6">
    <location>
        <begin position="499"/>
        <end position="518"/>
    </location>
</feature>
<dbReference type="EMBL" id="JBIGHZ010000002">
    <property type="protein sequence ID" value="MFG6447617.1"/>
    <property type="molecule type" value="Genomic_DNA"/>
</dbReference>
<dbReference type="Proteomes" id="UP001606099">
    <property type="component" value="Unassembled WGS sequence"/>
</dbReference>
<gene>
    <name evidence="7" type="ORF">ACG0Z6_05100</name>
</gene>
<protein>
    <submittedName>
        <fullName evidence="7">AmpG family muropeptide MFS transporter</fullName>
    </submittedName>
</protein>
<feature type="transmembrane region" description="Helical" evidence="6">
    <location>
        <begin position="94"/>
        <end position="114"/>
    </location>
</feature>
<feature type="transmembrane region" description="Helical" evidence="6">
    <location>
        <begin position="357"/>
        <end position="379"/>
    </location>
</feature>
<dbReference type="InterPro" id="IPR024371">
    <property type="entry name" value="AcetylCoA_trans_1-like"/>
</dbReference>
<dbReference type="InterPro" id="IPR036259">
    <property type="entry name" value="MFS_trans_sf"/>
</dbReference>
<feature type="transmembrane region" description="Helical" evidence="6">
    <location>
        <begin position="437"/>
        <end position="460"/>
    </location>
</feature>
<feature type="transmembrane region" description="Helical" evidence="6">
    <location>
        <begin position="192"/>
        <end position="212"/>
    </location>
</feature>
<feature type="transmembrane region" description="Helical" evidence="6">
    <location>
        <begin position="59"/>
        <end position="82"/>
    </location>
</feature>
<evidence type="ECO:0000256" key="3">
    <source>
        <dbReference type="ARBA" id="ARBA00022692"/>
    </source>
</evidence>
<evidence type="ECO:0000256" key="1">
    <source>
        <dbReference type="ARBA" id="ARBA00004141"/>
    </source>
</evidence>
<keyword evidence="3 6" id="KW-0812">Transmembrane</keyword>
<dbReference type="Pfam" id="PF13000">
    <property type="entry name" value="Acatn"/>
    <property type="match status" value="1"/>
</dbReference>
<feature type="transmembrane region" description="Helical" evidence="6">
    <location>
        <begin position="30"/>
        <end position="53"/>
    </location>
</feature>
<name>A0ABW7FTH0_9BURK</name>
<evidence type="ECO:0000313" key="8">
    <source>
        <dbReference type="Proteomes" id="UP001606099"/>
    </source>
</evidence>
<evidence type="ECO:0000313" key="7">
    <source>
        <dbReference type="EMBL" id="MFG6447617.1"/>
    </source>
</evidence>
<comment type="caution">
    <text evidence="7">The sequence shown here is derived from an EMBL/GenBank/DDBJ whole genome shotgun (WGS) entry which is preliminary data.</text>
</comment>
<feature type="transmembrane region" description="Helical" evidence="6">
    <location>
        <begin position="120"/>
        <end position="141"/>
    </location>
</feature>
<dbReference type="PANTHER" id="PTHR12778:SF10">
    <property type="entry name" value="MAJOR FACILITATOR SUPERFAMILY DOMAIN-CONTAINING PROTEIN 3"/>
    <property type="match status" value="1"/>
</dbReference>
<sequence>MPELTAAPSPATAAPAPMPWPTRLWQMSTVLVLGVASGLPLALTAQALQAWMLARGLDLSTIGFLSLVGLPYTFKFLWAPLLDRYELPGLGRRRGWLVLTQLALAGALWALAGADPAQQLRLFALLALLVAFLSATQDVLIDAYRTELLDPAARGLGGSLNVLGYRLAMIFSGGVAFVWVDPQLGRGWDWPQVYRLMAAVMVGAAGVTALLLPRLKAASAQPSSGGHDLRGFAAVVLAVALGAWATNSLISPWLDHALLPLLQQLWPHTAAALLGKWLNLLGILTGLSLTLPLAVAAARWARYDTLRQGLGDYFAQPSAAAMLVLVVFYKLADAFGLALFTPFLIDGLGFGPAEVGVVNKIFGLWLSIAGALLGGLAMLRLGLWRALLLFGVLQTASNLGYWWLAVHGQGQFGVLHVPAFDLGLVRLAQATPLDGGLLLVVTLENLTGGMGTAALLALLMSLCRQPYTATQFALLSAFTALGRVWVGPMAGVLADTVGWAPFFLVSTLVGLPSLWMLWHWRAALRLLEQTPKATAS</sequence>
<dbReference type="SUPFAM" id="SSF103473">
    <property type="entry name" value="MFS general substrate transporter"/>
    <property type="match status" value="1"/>
</dbReference>
<dbReference type="NCBIfam" id="TIGR00901">
    <property type="entry name" value="2A0125"/>
    <property type="match status" value="1"/>
</dbReference>
<feature type="transmembrane region" description="Helical" evidence="6">
    <location>
        <begin position="274"/>
        <end position="298"/>
    </location>
</feature>
<keyword evidence="5 6" id="KW-0472">Membrane</keyword>